<keyword evidence="7" id="KW-0119">Carbohydrate metabolism</keyword>
<dbReference type="Pfam" id="PF00723">
    <property type="entry name" value="Glyco_hydro_15"/>
    <property type="match status" value="1"/>
</dbReference>
<evidence type="ECO:0000313" key="14">
    <source>
        <dbReference type="EMBL" id="SPO05379.1"/>
    </source>
</evidence>
<protein>
    <recommendedName>
        <fullName evidence="3">glucan 1,4-alpha-glucosidase</fullName>
        <ecNumber evidence="3">3.2.1.3</ecNumber>
    </recommendedName>
    <alternativeName>
        <fullName evidence="11">1,4-alpha-D-glucan glucohydrolase</fullName>
    </alternativeName>
    <alternativeName>
        <fullName evidence="10">Glucan 1,4-alpha-glucosidase</fullName>
    </alternativeName>
</protein>
<comment type="caution">
    <text evidence="14">The sequence shown here is derived from an EMBL/GenBank/DDBJ whole genome shotgun (WGS) entry which is preliminary data.</text>
</comment>
<gene>
    <name evidence="14" type="ORF">DNG_08066</name>
</gene>
<keyword evidence="8" id="KW-0326">Glycosidase</keyword>
<dbReference type="PRINTS" id="PR00736">
    <property type="entry name" value="GLHYDRLASE15"/>
</dbReference>
<dbReference type="InterPro" id="IPR008928">
    <property type="entry name" value="6-hairpin_glycosidase_sf"/>
</dbReference>
<comment type="catalytic activity">
    <reaction evidence="1">
        <text>Hydrolysis of terminal (1-&gt;4)-linked alpha-D-glucose residues successively from non-reducing ends of the chains with release of beta-D-glucose.</text>
        <dbReference type="EC" id="3.2.1.3"/>
    </reaction>
</comment>
<keyword evidence="9" id="KW-0624">Polysaccharide degradation</keyword>
<dbReference type="PANTHER" id="PTHR31616:SF12">
    <property type="entry name" value="GLUCOAMYLASE"/>
    <property type="match status" value="1"/>
</dbReference>
<dbReference type="InterPro" id="IPR000165">
    <property type="entry name" value="Glucoamylase"/>
</dbReference>
<evidence type="ECO:0000256" key="7">
    <source>
        <dbReference type="ARBA" id="ARBA00023277"/>
    </source>
</evidence>
<evidence type="ECO:0000256" key="2">
    <source>
        <dbReference type="ARBA" id="ARBA00006188"/>
    </source>
</evidence>
<evidence type="ECO:0000256" key="9">
    <source>
        <dbReference type="ARBA" id="ARBA00023326"/>
    </source>
</evidence>
<feature type="signal peptide" evidence="12">
    <location>
        <begin position="1"/>
        <end position="20"/>
    </location>
</feature>
<evidence type="ECO:0000256" key="8">
    <source>
        <dbReference type="ARBA" id="ARBA00023295"/>
    </source>
</evidence>
<dbReference type="FunFam" id="1.50.10.10:FF:000018">
    <property type="entry name" value="Glucoamylase"/>
    <property type="match status" value="1"/>
</dbReference>
<dbReference type="InterPro" id="IPR012341">
    <property type="entry name" value="6hp_glycosidase-like_sf"/>
</dbReference>
<keyword evidence="4 12" id="KW-0732">Signal</keyword>
<dbReference type="AlphaFoldDB" id="A0AAE8N4J7"/>
<evidence type="ECO:0000256" key="3">
    <source>
        <dbReference type="ARBA" id="ARBA00012593"/>
    </source>
</evidence>
<proteinExistence type="inferred from homology"/>
<dbReference type="SUPFAM" id="SSF48208">
    <property type="entry name" value="Six-hairpin glycosidases"/>
    <property type="match status" value="1"/>
</dbReference>
<evidence type="ECO:0000256" key="11">
    <source>
        <dbReference type="ARBA" id="ARBA00033473"/>
    </source>
</evidence>
<evidence type="ECO:0000256" key="1">
    <source>
        <dbReference type="ARBA" id="ARBA00001863"/>
    </source>
</evidence>
<sequence length="492" mass="52209">MPSKMYLGLLASVLVLPALGQSNSTGLDAYLEAEEPIAIAGVLANIGSSGSKVEGAADGIVVASPSKSDPDYFYTWTRDASLTFKAIIERFIDTGDAELETLIRSFITGQAALQGVENPSGGLATGGLAEPKFHVDMSAFTEAWGRPQRDGPALRATAGVAYARYLLEKGDTANVKDIIWPVVNNDLSYVSEYWSQQGFDLWEEVQGISFFTLISQHRALVEGSALAAEIGLDCPNCDSQAPQIRCKIQSLWQDEGFMLSDVANNGRTGKGTNTVIASIHSFDPAAGCDDATFQPCSSKALSNLKLVVDSFRTYEINSGIPEGEAVALGRYIEDVYMGGHPWYLTTTAAAEQLYYAVATWTKVGSITIDDVSLAFFKDVYADAAAGDYAADSEEFTAITTAVTALADGFLAVVMEYTPEDGSLAEQFGKSDGKPLSAKDLTWSYAALLTAKAARDGKLPASWGADKATDVPTACEDSSATGAYATATNTAWA</sequence>
<evidence type="ECO:0000256" key="4">
    <source>
        <dbReference type="ARBA" id="ARBA00022729"/>
    </source>
</evidence>
<evidence type="ECO:0000256" key="6">
    <source>
        <dbReference type="ARBA" id="ARBA00023180"/>
    </source>
</evidence>
<dbReference type="Gene3D" id="1.50.10.10">
    <property type="match status" value="1"/>
</dbReference>
<keyword evidence="5" id="KW-0378">Hydrolase</keyword>
<dbReference type="InterPro" id="IPR011613">
    <property type="entry name" value="GH15-like"/>
</dbReference>
<dbReference type="Proteomes" id="UP001187682">
    <property type="component" value="Unassembled WGS sequence"/>
</dbReference>
<evidence type="ECO:0000259" key="13">
    <source>
        <dbReference type="Pfam" id="PF00723"/>
    </source>
</evidence>
<dbReference type="GO" id="GO:0004339">
    <property type="term" value="F:glucan 1,4-alpha-glucosidase activity"/>
    <property type="evidence" value="ECO:0007669"/>
    <property type="project" value="UniProtKB-EC"/>
</dbReference>
<dbReference type="EC" id="3.2.1.3" evidence="3"/>
<organism evidence="14 15">
    <name type="scientific">Cephalotrichum gorgonifer</name>
    <dbReference type="NCBI Taxonomy" id="2041049"/>
    <lineage>
        <taxon>Eukaryota</taxon>
        <taxon>Fungi</taxon>
        <taxon>Dikarya</taxon>
        <taxon>Ascomycota</taxon>
        <taxon>Pezizomycotina</taxon>
        <taxon>Sordariomycetes</taxon>
        <taxon>Hypocreomycetidae</taxon>
        <taxon>Microascales</taxon>
        <taxon>Microascaceae</taxon>
        <taxon>Cephalotrichum</taxon>
    </lineage>
</organism>
<evidence type="ECO:0000256" key="12">
    <source>
        <dbReference type="SAM" id="SignalP"/>
    </source>
</evidence>
<reference evidence="14" key="1">
    <citation type="submission" date="2018-03" db="EMBL/GenBank/DDBJ databases">
        <authorList>
            <person name="Guldener U."/>
        </authorList>
    </citation>
    <scope>NUCLEOTIDE SEQUENCE</scope>
</reference>
<feature type="chain" id="PRO_5042218129" description="glucan 1,4-alpha-glucosidase" evidence="12">
    <location>
        <begin position="21"/>
        <end position="492"/>
    </location>
</feature>
<dbReference type="GO" id="GO:0000272">
    <property type="term" value="P:polysaccharide catabolic process"/>
    <property type="evidence" value="ECO:0007669"/>
    <property type="project" value="UniProtKB-KW"/>
</dbReference>
<keyword evidence="15" id="KW-1185">Reference proteome</keyword>
<dbReference type="EMBL" id="ONZQ02000012">
    <property type="protein sequence ID" value="SPO05379.1"/>
    <property type="molecule type" value="Genomic_DNA"/>
</dbReference>
<evidence type="ECO:0000313" key="15">
    <source>
        <dbReference type="Proteomes" id="UP001187682"/>
    </source>
</evidence>
<keyword evidence="6" id="KW-0325">Glycoprotein</keyword>
<dbReference type="GO" id="GO:0000324">
    <property type="term" value="C:fungal-type vacuole"/>
    <property type="evidence" value="ECO:0007669"/>
    <property type="project" value="TreeGrafter"/>
</dbReference>
<comment type="similarity">
    <text evidence="2">Belongs to the glycosyl hydrolase 15 family.</text>
</comment>
<feature type="domain" description="GH15-like" evidence="13">
    <location>
        <begin position="40"/>
        <end position="450"/>
    </location>
</feature>
<evidence type="ECO:0000256" key="5">
    <source>
        <dbReference type="ARBA" id="ARBA00022801"/>
    </source>
</evidence>
<dbReference type="PANTHER" id="PTHR31616">
    <property type="entry name" value="TREHALASE"/>
    <property type="match status" value="1"/>
</dbReference>
<accession>A0AAE8N4J7</accession>
<name>A0AAE8N4J7_9PEZI</name>
<evidence type="ECO:0000256" key="10">
    <source>
        <dbReference type="ARBA" id="ARBA00033442"/>
    </source>
</evidence>